<sequence>NPCPCGYYTDPAKQCACNAHMIRKYRSRISGPLMDRIDIHIEAPAVKYNEIIGAPDGEPSNNIRDRVNQARRTQLTRFADDGVYCNGQMSAKQIRKICALDGASQSILKTAIEKLGLSARAHDKVLKLARTIADLEGVSAIASEHVAEAVQYRSLDREIF</sequence>
<dbReference type="InterPro" id="IPR025158">
    <property type="entry name" value="Mg_chelat-rel_C"/>
</dbReference>
<proteinExistence type="predicted"/>
<dbReference type="Gene3D" id="3.40.50.300">
    <property type="entry name" value="P-loop containing nucleotide triphosphate hydrolases"/>
    <property type="match status" value="1"/>
</dbReference>
<dbReference type="Pfam" id="PF01078">
    <property type="entry name" value="Mg_chelatase"/>
    <property type="match status" value="1"/>
</dbReference>
<evidence type="ECO:0000313" key="3">
    <source>
        <dbReference type="EMBL" id="VAX17334.1"/>
    </source>
</evidence>
<dbReference type="GO" id="GO:0005524">
    <property type="term" value="F:ATP binding"/>
    <property type="evidence" value="ECO:0007669"/>
    <property type="project" value="InterPro"/>
</dbReference>
<feature type="domain" description="Magnesium chelatase ChlI-like catalytic" evidence="1">
    <location>
        <begin position="1"/>
        <end position="50"/>
    </location>
</feature>
<dbReference type="AlphaFoldDB" id="A0A3B1BZZ6"/>
<evidence type="ECO:0000259" key="1">
    <source>
        <dbReference type="Pfam" id="PF01078"/>
    </source>
</evidence>
<dbReference type="PANTHER" id="PTHR32039">
    <property type="entry name" value="MAGNESIUM-CHELATASE SUBUNIT CHLI"/>
    <property type="match status" value="1"/>
</dbReference>
<dbReference type="InterPro" id="IPR045006">
    <property type="entry name" value="CHLI-like"/>
</dbReference>
<name>A0A3B1BZZ6_9ZZZZ</name>
<organism evidence="3">
    <name type="scientific">hydrothermal vent metagenome</name>
    <dbReference type="NCBI Taxonomy" id="652676"/>
    <lineage>
        <taxon>unclassified sequences</taxon>
        <taxon>metagenomes</taxon>
        <taxon>ecological metagenomes</taxon>
    </lineage>
</organism>
<dbReference type="InterPro" id="IPR000523">
    <property type="entry name" value="Mg_chelatse_chII-like_cat_dom"/>
</dbReference>
<dbReference type="InterPro" id="IPR027417">
    <property type="entry name" value="P-loop_NTPase"/>
</dbReference>
<reference evidence="3" key="1">
    <citation type="submission" date="2018-06" db="EMBL/GenBank/DDBJ databases">
        <authorList>
            <person name="Zhirakovskaya E."/>
        </authorList>
    </citation>
    <scope>NUCLEOTIDE SEQUENCE</scope>
</reference>
<dbReference type="Pfam" id="PF13335">
    <property type="entry name" value="Mg_chelatase_C"/>
    <property type="match status" value="1"/>
</dbReference>
<gene>
    <name evidence="3" type="ORF">MNBD_NITROSPINAE03-1697</name>
</gene>
<feature type="domain" description="Mg chelatase-related protein C-terminal" evidence="2">
    <location>
        <begin position="57"/>
        <end position="153"/>
    </location>
</feature>
<feature type="non-terminal residue" evidence="3">
    <location>
        <position position="1"/>
    </location>
</feature>
<evidence type="ECO:0000259" key="2">
    <source>
        <dbReference type="Pfam" id="PF13335"/>
    </source>
</evidence>
<dbReference type="SUPFAM" id="SSF52540">
    <property type="entry name" value="P-loop containing nucleoside triphosphate hydrolases"/>
    <property type="match status" value="1"/>
</dbReference>
<dbReference type="PANTHER" id="PTHR32039:SF7">
    <property type="entry name" value="COMPETENCE PROTEIN COMM"/>
    <property type="match status" value="1"/>
</dbReference>
<dbReference type="EMBL" id="UOGB01000086">
    <property type="protein sequence ID" value="VAX17334.1"/>
    <property type="molecule type" value="Genomic_DNA"/>
</dbReference>
<accession>A0A3B1BZZ6</accession>
<protein>
    <submittedName>
        <fullName evidence="3">MG(2+) CHELATASE FAMILY PROTEIN / ComM-related protein</fullName>
    </submittedName>
</protein>